<gene>
    <name evidence="1" type="ORF">OB919_01695</name>
</gene>
<dbReference type="Proteomes" id="UP001321047">
    <property type="component" value="Unassembled WGS sequence"/>
</dbReference>
<evidence type="ECO:0000313" key="2">
    <source>
        <dbReference type="Proteomes" id="UP001321047"/>
    </source>
</evidence>
<accession>A0AAP3E4V7</accession>
<dbReference type="EMBL" id="JAOPJZ010000001">
    <property type="protein sequence ID" value="MCU4750701.1"/>
    <property type="molecule type" value="Genomic_DNA"/>
</dbReference>
<name>A0AAP3E4V7_9EURY</name>
<proteinExistence type="predicted"/>
<protein>
    <submittedName>
        <fullName evidence="1">Uncharacterized protein</fullName>
    </submittedName>
</protein>
<dbReference type="RefSeq" id="WP_342805742.1">
    <property type="nucleotide sequence ID" value="NZ_JAOPJZ010000001.1"/>
</dbReference>
<dbReference type="AlphaFoldDB" id="A0AAP3E4V7"/>
<reference evidence="1 2" key="1">
    <citation type="submission" date="2022-09" db="EMBL/GenBank/DDBJ databases">
        <title>Enrichment on poylsaccharides allowed isolation of novel metabolic and taxonomic groups of Haloarchaea.</title>
        <authorList>
            <person name="Sorokin D.Y."/>
            <person name="Elcheninov A.G."/>
            <person name="Khizhniak T.V."/>
            <person name="Kolganova T.V."/>
            <person name="Kublanov I.V."/>
        </authorList>
    </citation>
    <scope>NUCLEOTIDE SEQUENCE [LARGE SCALE GENOMIC DNA]</scope>
    <source>
        <strain evidence="1 2">AArc-curdl1</strain>
    </source>
</reference>
<sequence>MSNEPMLENVSCTCDQCERPLADDQAQLTMTTAGGTRRVYECSCGAITVTVTDETRLR</sequence>
<keyword evidence="2" id="KW-1185">Reference proteome</keyword>
<evidence type="ECO:0000313" key="1">
    <source>
        <dbReference type="EMBL" id="MCU4750701.1"/>
    </source>
</evidence>
<organism evidence="1 2">
    <name type="scientific">Natronosalvus hydrolyticus</name>
    <dbReference type="NCBI Taxonomy" id="2979988"/>
    <lineage>
        <taxon>Archaea</taxon>
        <taxon>Methanobacteriati</taxon>
        <taxon>Methanobacteriota</taxon>
        <taxon>Stenosarchaea group</taxon>
        <taxon>Halobacteria</taxon>
        <taxon>Halobacteriales</taxon>
        <taxon>Natrialbaceae</taxon>
        <taxon>Natronosalvus</taxon>
    </lineage>
</organism>
<comment type="caution">
    <text evidence="1">The sequence shown here is derived from an EMBL/GenBank/DDBJ whole genome shotgun (WGS) entry which is preliminary data.</text>
</comment>